<gene>
    <name evidence="1" type="ORF">IAC63_03205</name>
</gene>
<organism evidence="1 2">
    <name type="scientific">Candidatus Enterousia avicola</name>
    <dbReference type="NCBI Taxonomy" id="2840787"/>
    <lineage>
        <taxon>Bacteria</taxon>
        <taxon>Pseudomonadati</taxon>
        <taxon>Pseudomonadota</taxon>
        <taxon>Alphaproteobacteria</taxon>
        <taxon>Candidatus Enterousia</taxon>
    </lineage>
</organism>
<evidence type="ECO:0000313" key="2">
    <source>
        <dbReference type="Proteomes" id="UP000824142"/>
    </source>
</evidence>
<dbReference type="Proteomes" id="UP000824142">
    <property type="component" value="Unassembled WGS sequence"/>
</dbReference>
<evidence type="ECO:0000313" key="1">
    <source>
        <dbReference type="EMBL" id="HIU65622.1"/>
    </source>
</evidence>
<reference evidence="1" key="1">
    <citation type="submission" date="2020-10" db="EMBL/GenBank/DDBJ databases">
        <authorList>
            <person name="Gilroy R."/>
        </authorList>
    </citation>
    <scope>NUCLEOTIDE SEQUENCE</scope>
    <source>
        <strain evidence="1">CHK136-897</strain>
    </source>
</reference>
<reference evidence="1" key="2">
    <citation type="journal article" date="2021" name="PeerJ">
        <title>Extensive microbial diversity within the chicken gut microbiome revealed by metagenomics and culture.</title>
        <authorList>
            <person name="Gilroy R."/>
            <person name="Ravi A."/>
            <person name="Getino M."/>
            <person name="Pursley I."/>
            <person name="Horton D.L."/>
            <person name="Alikhan N.F."/>
            <person name="Baker D."/>
            <person name="Gharbi K."/>
            <person name="Hall N."/>
            <person name="Watson M."/>
            <person name="Adriaenssens E.M."/>
            <person name="Foster-Nyarko E."/>
            <person name="Jarju S."/>
            <person name="Secka A."/>
            <person name="Antonio M."/>
            <person name="Oren A."/>
            <person name="Chaudhuri R.R."/>
            <person name="La Ragione R."/>
            <person name="Hildebrand F."/>
            <person name="Pallen M.J."/>
        </authorList>
    </citation>
    <scope>NUCLEOTIDE SEQUENCE</scope>
    <source>
        <strain evidence="1">CHK136-897</strain>
    </source>
</reference>
<protein>
    <submittedName>
        <fullName evidence="1">Uncharacterized protein</fullName>
    </submittedName>
</protein>
<sequence length="95" mass="11301">MTFFHKYNLYKTLKNNLKPISYKEHFTHDTFETVTNEGVRVLSEKIEPDFHDEGITYHLSLTSKTGEHSKYKGIFARVVYMLLRNRYKLKAGNNR</sequence>
<comment type="caution">
    <text evidence="1">The sequence shown here is derived from an EMBL/GenBank/DDBJ whole genome shotgun (WGS) entry which is preliminary data.</text>
</comment>
<name>A0A9D1MST5_9PROT</name>
<dbReference type="EMBL" id="DVNO01000029">
    <property type="protein sequence ID" value="HIU65622.1"/>
    <property type="molecule type" value="Genomic_DNA"/>
</dbReference>
<proteinExistence type="predicted"/>
<dbReference type="AlphaFoldDB" id="A0A9D1MST5"/>
<accession>A0A9D1MST5</accession>